<feature type="non-terminal residue" evidence="2">
    <location>
        <position position="246"/>
    </location>
</feature>
<accession>A0A0B6YST5</accession>
<gene>
    <name evidence="2" type="primary">ORF35917</name>
</gene>
<dbReference type="EMBL" id="HACG01012454">
    <property type="protein sequence ID" value="CEK59319.1"/>
    <property type="molecule type" value="Transcribed_RNA"/>
</dbReference>
<feature type="region of interest" description="Disordered" evidence="1">
    <location>
        <begin position="107"/>
        <end position="129"/>
    </location>
</feature>
<reference evidence="2" key="1">
    <citation type="submission" date="2014-12" db="EMBL/GenBank/DDBJ databases">
        <title>Insight into the proteome of Arion vulgaris.</title>
        <authorList>
            <person name="Aradska J."/>
            <person name="Bulat T."/>
            <person name="Smidak R."/>
            <person name="Sarate P."/>
            <person name="Gangsoo J."/>
            <person name="Sialana F."/>
            <person name="Bilban M."/>
            <person name="Lubec G."/>
        </authorList>
    </citation>
    <scope>NUCLEOTIDE SEQUENCE</scope>
    <source>
        <tissue evidence="2">Skin</tissue>
    </source>
</reference>
<sequence>ALQEAHAQQQYQCVICLQQFMSIIPGLSESISLSTPTLASDTLYQPSKEESCKSWPYVSPSSISRLSHNTRQEQMYPSFLDKLNNTFDNKGSISRYTSNKPANFNNSSYSTLSKSITEPGKNEKTESLQNSSFHHTKSIDMLNVNNLSISEPAVEEVSKSLSCDRHSSTAELGCQDSDIKYNRSQSSLTSDEDNEFDKLEFLKDTKIIRDGNIPDKIYENLQFTQKQDTLISDIFADKKLSPPVAS</sequence>
<evidence type="ECO:0000256" key="1">
    <source>
        <dbReference type="SAM" id="MobiDB-lite"/>
    </source>
</evidence>
<organism evidence="2">
    <name type="scientific">Arion vulgaris</name>
    <dbReference type="NCBI Taxonomy" id="1028688"/>
    <lineage>
        <taxon>Eukaryota</taxon>
        <taxon>Metazoa</taxon>
        <taxon>Spiralia</taxon>
        <taxon>Lophotrochozoa</taxon>
        <taxon>Mollusca</taxon>
        <taxon>Gastropoda</taxon>
        <taxon>Heterobranchia</taxon>
        <taxon>Euthyneura</taxon>
        <taxon>Panpulmonata</taxon>
        <taxon>Eupulmonata</taxon>
        <taxon>Stylommatophora</taxon>
        <taxon>Helicina</taxon>
        <taxon>Arionoidea</taxon>
        <taxon>Arionidae</taxon>
        <taxon>Arion</taxon>
    </lineage>
</organism>
<protein>
    <submittedName>
        <fullName evidence="2">Uncharacterized protein</fullName>
    </submittedName>
</protein>
<proteinExistence type="predicted"/>
<feature type="non-terminal residue" evidence="2">
    <location>
        <position position="1"/>
    </location>
</feature>
<name>A0A0B6YST5_9EUPU</name>
<evidence type="ECO:0000313" key="2">
    <source>
        <dbReference type="EMBL" id="CEK59319.1"/>
    </source>
</evidence>
<dbReference type="AlphaFoldDB" id="A0A0B6YST5"/>
<feature type="compositionally biased region" description="Polar residues" evidence="1">
    <location>
        <begin position="107"/>
        <end position="116"/>
    </location>
</feature>